<gene>
    <name evidence="2" type="ORF">NCTC9617_06794</name>
</gene>
<dbReference type="Proteomes" id="UP000255167">
    <property type="component" value="Unassembled WGS sequence"/>
</dbReference>
<sequence length="100" mass="10636">MDWVLSDTKQTAAVDVAGSSASQAGGALFADFSGSWLDFLNSLRWQRAATLSDAIDQLTLMADVRQSPLVALMNTLTCRGEPARPGKPSPIRWSIGQAAV</sequence>
<reference evidence="2 3" key="1">
    <citation type="submission" date="2018-06" db="EMBL/GenBank/DDBJ databases">
        <authorList>
            <consortium name="Pathogen Informatics"/>
            <person name="Doyle S."/>
        </authorList>
    </citation>
    <scope>NUCLEOTIDE SEQUENCE [LARGE SCALE GENOMIC DNA]</scope>
    <source>
        <strain evidence="2 3">NCTC9617</strain>
    </source>
</reference>
<evidence type="ECO:0000313" key="2">
    <source>
        <dbReference type="EMBL" id="STW50137.1"/>
    </source>
</evidence>
<dbReference type="PANTHER" id="PTHR36153">
    <property type="entry name" value="INNER MEMBRANE PROTEIN-RELATED"/>
    <property type="match status" value="1"/>
</dbReference>
<accession>A0A378FZC4</accession>
<dbReference type="Pfam" id="PF06761">
    <property type="entry name" value="IcmF-related"/>
    <property type="match status" value="1"/>
</dbReference>
<dbReference type="PANTHER" id="PTHR36153:SF1">
    <property type="entry name" value="TYPE VI SECRETION SYSTEM COMPONENT TSSM1"/>
    <property type="match status" value="1"/>
</dbReference>
<name>A0A378FZC4_KLEPN</name>
<evidence type="ECO:0000259" key="1">
    <source>
        <dbReference type="Pfam" id="PF06761"/>
    </source>
</evidence>
<feature type="domain" description="IcmF-related" evidence="1">
    <location>
        <begin position="2"/>
        <end position="76"/>
    </location>
</feature>
<evidence type="ECO:0000313" key="3">
    <source>
        <dbReference type="Proteomes" id="UP000255167"/>
    </source>
</evidence>
<proteinExistence type="predicted"/>
<protein>
    <submittedName>
        <fullName evidence="2">Type VI secretion protein VasK</fullName>
    </submittedName>
</protein>
<dbReference type="InterPro" id="IPR053156">
    <property type="entry name" value="T6SS_TssM-like"/>
</dbReference>
<organism evidence="2 3">
    <name type="scientific">Klebsiella pneumoniae</name>
    <dbReference type="NCBI Taxonomy" id="573"/>
    <lineage>
        <taxon>Bacteria</taxon>
        <taxon>Pseudomonadati</taxon>
        <taxon>Pseudomonadota</taxon>
        <taxon>Gammaproteobacteria</taxon>
        <taxon>Enterobacterales</taxon>
        <taxon>Enterobacteriaceae</taxon>
        <taxon>Klebsiella/Raoultella group</taxon>
        <taxon>Klebsiella</taxon>
        <taxon>Klebsiella pneumoniae complex</taxon>
    </lineage>
</organism>
<dbReference type="AlphaFoldDB" id="A0A378FZC4"/>
<dbReference type="EMBL" id="UGNC01000005">
    <property type="protein sequence ID" value="STW50137.1"/>
    <property type="molecule type" value="Genomic_DNA"/>
</dbReference>
<dbReference type="InterPro" id="IPR009612">
    <property type="entry name" value="IcmF-rel"/>
</dbReference>